<dbReference type="InterPro" id="IPR016187">
    <property type="entry name" value="CTDL_fold"/>
</dbReference>
<dbReference type="PANTHER" id="PTHR22803">
    <property type="entry name" value="MANNOSE, PHOSPHOLIPASE, LECTIN RECEPTOR RELATED"/>
    <property type="match status" value="1"/>
</dbReference>
<dbReference type="InterPro" id="IPR016186">
    <property type="entry name" value="C-type_lectin-like/link_sf"/>
</dbReference>
<dbReference type="Pfam" id="PF00059">
    <property type="entry name" value="Lectin_C"/>
    <property type="match status" value="1"/>
</dbReference>
<dbReference type="SMART" id="SM00034">
    <property type="entry name" value="CLECT"/>
    <property type="match status" value="1"/>
</dbReference>
<gene>
    <name evidence="2" type="ORF">MSPICULIGERA_LOCUS7197</name>
</gene>
<evidence type="ECO:0000313" key="3">
    <source>
        <dbReference type="Proteomes" id="UP001177023"/>
    </source>
</evidence>
<dbReference type="EMBL" id="CATQJA010001787">
    <property type="protein sequence ID" value="CAJ0568683.1"/>
    <property type="molecule type" value="Genomic_DNA"/>
</dbReference>
<dbReference type="PROSITE" id="PS50041">
    <property type="entry name" value="C_TYPE_LECTIN_2"/>
    <property type="match status" value="1"/>
</dbReference>
<accession>A0AA36CHM5</accession>
<proteinExistence type="predicted"/>
<evidence type="ECO:0000259" key="1">
    <source>
        <dbReference type="PROSITE" id="PS50041"/>
    </source>
</evidence>
<dbReference type="InterPro" id="IPR050111">
    <property type="entry name" value="C-type_lectin/snaclec_domain"/>
</dbReference>
<dbReference type="CDD" id="cd00037">
    <property type="entry name" value="CLECT"/>
    <property type="match status" value="1"/>
</dbReference>
<keyword evidence="3" id="KW-1185">Reference proteome</keyword>
<comment type="caution">
    <text evidence="2">The sequence shown here is derived from an EMBL/GenBank/DDBJ whole genome shotgun (WGS) entry which is preliminary data.</text>
</comment>
<dbReference type="AlphaFoldDB" id="A0AA36CHM5"/>
<evidence type="ECO:0000313" key="2">
    <source>
        <dbReference type="EMBL" id="CAJ0568683.1"/>
    </source>
</evidence>
<feature type="domain" description="C-type lectin" evidence="1">
    <location>
        <begin position="162"/>
        <end position="280"/>
    </location>
</feature>
<dbReference type="Proteomes" id="UP001177023">
    <property type="component" value="Unassembled WGS sequence"/>
</dbReference>
<dbReference type="SUPFAM" id="SSF56436">
    <property type="entry name" value="C-type lectin-like"/>
    <property type="match status" value="1"/>
</dbReference>
<protein>
    <recommendedName>
        <fullName evidence="1">C-type lectin domain-containing protein</fullName>
    </recommendedName>
</protein>
<reference evidence="2" key="1">
    <citation type="submission" date="2023-06" db="EMBL/GenBank/DDBJ databases">
        <authorList>
            <person name="Delattre M."/>
        </authorList>
    </citation>
    <scope>NUCLEOTIDE SEQUENCE</scope>
    <source>
        <strain evidence="2">AF72</strain>
    </source>
</reference>
<organism evidence="2 3">
    <name type="scientific">Mesorhabditis spiculigera</name>
    <dbReference type="NCBI Taxonomy" id="96644"/>
    <lineage>
        <taxon>Eukaryota</taxon>
        <taxon>Metazoa</taxon>
        <taxon>Ecdysozoa</taxon>
        <taxon>Nematoda</taxon>
        <taxon>Chromadorea</taxon>
        <taxon>Rhabditida</taxon>
        <taxon>Rhabditina</taxon>
        <taxon>Rhabditomorpha</taxon>
        <taxon>Rhabditoidea</taxon>
        <taxon>Rhabditidae</taxon>
        <taxon>Mesorhabditinae</taxon>
        <taxon>Mesorhabditis</taxon>
    </lineage>
</organism>
<dbReference type="Gene3D" id="3.10.100.10">
    <property type="entry name" value="Mannose-Binding Protein A, subunit A"/>
    <property type="match status" value="1"/>
</dbReference>
<sequence>MHPFTVIFRNLFSLFNGIGYLRPWKVKHIEVLNITFEKDDLSNILRAFRKLRPISLTLLNCAYDVLTELERTRLAVGLTDGGRIQVIYIGRTSAVKQPLPGAITAKYDDKSLRVISEDEGEDEEDEDENGEVNIGETDDLVMKRSGFGSALPPHWTVGPKGCYDYARDLKSRWDHQDHCRSIGSNLTSVVDTEENNWLAEFAIKRGGLLHFWTGGRVAAGANMTWDDGQPSTIANWARLFGVQNRTTCRRSHVLKVMTFAPYKSRWNNDPCFWLKPAICKRAFSG</sequence>
<name>A0AA36CHM5_9BILA</name>
<dbReference type="InterPro" id="IPR001304">
    <property type="entry name" value="C-type_lectin-like"/>
</dbReference>
<feature type="non-terminal residue" evidence="2">
    <location>
        <position position="1"/>
    </location>
</feature>